<dbReference type="PROSITE" id="PS51450">
    <property type="entry name" value="LRR"/>
    <property type="match status" value="5"/>
</dbReference>
<dbReference type="RefSeq" id="XP_030259653.1">
    <property type="nucleotide sequence ID" value="XM_030403793.1"/>
</dbReference>
<dbReference type="FunFam" id="3.80.10.10:FF:001164">
    <property type="entry name" value="GH01279p"/>
    <property type="match status" value="1"/>
</dbReference>
<dbReference type="InterPro" id="IPR001611">
    <property type="entry name" value="Leu-rich_rpt"/>
</dbReference>
<feature type="chain" id="PRO_5025520820" evidence="5">
    <location>
        <begin position="23"/>
        <end position="521"/>
    </location>
</feature>
<keyword evidence="3" id="KW-0677">Repeat</keyword>
<reference evidence="7" key="2">
    <citation type="submission" date="2025-08" db="UniProtKB">
        <authorList>
            <consortium name="Ensembl"/>
        </authorList>
    </citation>
    <scope>IDENTIFICATION</scope>
</reference>
<keyword evidence="1" id="KW-0433">Leucine-rich repeat</keyword>
<dbReference type="Pfam" id="PF00560">
    <property type="entry name" value="LRR_1"/>
    <property type="match status" value="1"/>
</dbReference>
<feature type="signal peptide" evidence="5">
    <location>
        <begin position="1"/>
        <end position="22"/>
    </location>
</feature>
<protein>
    <submittedName>
        <fullName evidence="7">Carboxypeptidase N subunit 2-like</fullName>
    </submittedName>
</protein>
<dbReference type="GeneTree" id="ENSGT00940000166731"/>
<reference evidence="7" key="1">
    <citation type="submission" date="2021-04" db="EMBL/GenBank/DDBJ databases">
        <authorList>
            <consortium name="Wellcome Sanger Institute Data Sharing"/>
        </authorList>
    </citation>
    <scope>NUCLEOTIDE SEQUENCE [LARGE SCALE GENOMIC DNA]</scope>
</reference>
<dbReference type="SMART" id="SM00369">
    <property type="entry name" value="LRR_TYP"/>
    <property type="match status" value="10"/>
</dbReference>
<evidence type="ECO:0000313" key="7">
    <source>
        <dbReference type="Ensembl" id="ENSSAUP00010043634.1"/>
    </source>
</evidence>
<dbReference type="PRINTS" id="PR00019">
    <property type="entry name" value="LEURICHRPT"/>
</dbReference>
<dbReference type="Pfam" id="PF13855">
    <property type="entry name" value="LRR_8"/>
    <property type="match status" value="3"/>
</dbReference>
<dbReference type="PANTHER" id="PTHR24373">
    <property type="entry name" value="SLIT RELATED LEUCINE-RICH REPEAT NEURONAL PROTEIN"/>
    <property type="match status" value="1"/>
</dbReference>
<dbReference type="FunCoup" id="A0A671WXQ6">
    <property type="interactions" value="1"/>
</dbReference>
<evidence type="ECO:0000256" key="1">
    <source>
        <dbReference type="ARBA" id="ARBA00022614"/>
    </source>
</evidence>
<dbReference type="Gene3D" id="3.80.10.10">
    <property type="entry name" value="Ribonuclease Inhibitor"/>
    <property type="match status" value="2"/>
</dbReference>
<dbReference type="Ensembl" id="ENSSAUT00010045914.1">
    <property type="protein sequence ID" value="ENSSAUP00010043634.1"/>
    <property type="gene ID" value="ENSSAUG00010018300.1"/>
</dbReference>
<dbReference type="InParanoid" id="A0A671WXQ6"/>
<dbReference type="InterPro" id="IPR050328">
    <property type="entry name" value="Dev_Immune_Receptor"/>
</dbReference>
<dbReference type="PANTHER" id="PTHR24373:SF392">
    <property type="entry name" value="NEPHROCAN"/>
    <property type="match status" value="1"/>
</dbReference>
<dbReference type="InterPro" id="IPR000483">
    <property type="entry name" value="Cys-rich_flank_reg_C"/>
</dbReference>
<dbReference type="InterPro" id="IPR003591">
    <property type="entry name" value="Leu-rich_rpt_typical-subtyp"/>
</dbReference>
<sequence length="521" mass="58967">MDKGFGLIVIVALLLCPKGNTGSQTFCPYKCHCFTSAQVLCADGGLSYLPRNMSRQVKDFILISSDLQYLFSHTLRDSPQLTKLVFLNNALRSIHAQAFEHLVELQELEVSGSPWLDSLFLGTFANQENLTKLTLNNNGLKTVLPGMFDSLIQLETLQMKGNVISDLPSILFMNLQNLRVLDLSRNKIKTVTFSGLARLEILKMNHNLISELTSDMFHNISGLTELHLEGNKIAELAEGIFFVLTELQVLNLRGNLLTTFSDKVFGFEASNLTELNLKGNRLTELSSLGSFTSLSDLNLSSNQLSSLTEDVFRNVTALEYLDLSENQLTSLPEMVFNSLFNIKTIHLNKNSLSKVDAKLFEDQVLIQQLYLDDNQMETMPWGLLDSFAIQHTVRLHGNPWKCDCHLWYLHDWVQRNSQDIEMLDRVLCQNPGFLRRRPVASVDREQLVCRLTQDEVPDFSRCSQEAFKDTVVIKCKVDKCSPLTVKVQLQGNDGSFKEHTFNIEPEYSQCSNETTIDSPIH</sequence>
<organism evidence="7 8">
    <name type="scientific">Sparus aurata</name>
    <name type="common">Gilthead sea bream</name>
    <dbReference type="NCBI Taxonomy" id="8175"/>
    <lineage>
        <taxon>Eukaryota</taxon>
        <taxon>Metazoa</taxon>
        <taxon>Chordata</taxon>
        <taxon>Craniata</taxon>
        <taxon>Vertebrata</taxon>
        <taxon>Euteleostomi</taxon>
        <taxon>Actinopterygii</taxon>
        <taxon>Neopterygii</taxon>
        <taxon>Teleostei</taxon>
        <taxon>Neoteleostei</taxon>
        <taxon>Acanthomorphata</taxon>
        <taxon>Eupercaria</taxon>
        <taxon>Spariformes</taxon>
        <taxon>Sparidae</taxon>
        <taxon>Sparus</taxon>
    </lineage>
</organism>
<dbReference type="AlphaFoldDB" id="A0A671WXQ6"/>
<dbReference type="OMA" id="REVFCSD"/>
<keyword evidence="4" id="KW-0325">Glycoprotein</keyword>
<feature type="domain" description="LRRCT" evidence="6">
    <location>
        <begin position="398"/>
        <end position="450"/>
    </location>
</feature>
<keyword evidence="2 5" id="KW-0732">Signal</keyword>
<keyword evidence="8" id="KW-1185">Reference proteome</keyword>
<dbReference type="InterPro" id="IPR032675">
    <property type="entry name" value="LRR_dom_sf"/>
</dbReference>
<evidence type="ECO:0000256" key="3">
    <source>
        <dbReference type="ARBA" id="ARBA00022737"/>
    </source>
</evidence>
<gene>
    <name evidence="7" type="primary">LOC115573138</name>
</gene>
<evidence type="ECO:0000256" key="5">
    <source>
        <dbReference type="SAM" id="SignalP"/>
    </source>
</evidence>
<dbReference type="SMART" id="SM00082">
    <property type="entry name" value="LRRCT"/>
    <property type="match status" value="1"/>
</dbReference>
<dbReference type="FunFam" id="3.80.10.10:FF:000770">
    <property type="entry name" value="Uncharacterized protein"/>
    <property type="match status" value="1"/>
</dbReference>
<reference evidence="7" key="3">
    <citation type="submission" date="2025-09" db="UniProtKB">
        <authorList>
            <consortium name="Ensembl"/>
        </authorList>
    </citation>
    <scope>IDENTIFICATION</scope>
</reference>
<evidence type="ECO:0000259" key="6">
    <source>
        <dbReference type="SMART" id="SM00082"/>
    </source>
</evidence>
<evidence type="ECO:0000256" key="2">
    <source>
        <dbReference type="ARBA" id="ARBA00022729"/>
    </source>
</evidence>
<accession>A0A671WXQ6</accession>
<name>A0A671WXQ6_SPAAU</name>
<dbReference type="SUPFAM" id="SSF52058">
    <property type="entry name" value="L domain-like"/>
    <property type="match status" value="1"/>
</dbReference>
<proteinExistence type="predicted"/>
<evidence type="ECO:0000256" key="4">
    <source>
        <dbReference type="ARBA" id="ARBA00023180"/>
    </source>
</evidence>
<dbReference type="SMART" id="SM00364">
    <property type="entry name" value="LRR_BAC"/>
    <property type="match status" value="4"/>
</dbReference>
<dbReference type="GeneID" id="115573138"/>
<dbReference type="OrthoDB" id="6363818at2759"/>
<dbReference type="Proteomes" id="UP000472265">
    <property type="component" value="Chromosome 21"/>
</dbReference>
<evidence type="ECO:0000313" key="8">
    <source>
        <dbReference type="Proteomes" id="UP000472265"/>
    </source>
</evidence>